<accession>A0A2S6GJP6</accession>
<dbReference type="InterPro" id="IPR001466">
    <property type="entry name" value="Beta-lactam-related"/>
</dbReference>
<dbReference type="PANTHER" id="PTHR46825">
    <property type="entry name" value="D-ALANYL-D-ALANINE-CARBOXYPEPTIDASE/ENDOPEPTIDASE AMPH"/>
    <property type="match status" value="1"/>
</dbReference>
<dbReference type="RefSeq" id="WP_104481147.1">
    <property type="nucleotide sequence ID" value="NZ_CP154825.1"/>
</dbReference>
<evidence type="ECO:0000313" key="3">
    <source>
        <dbReference type="Proteomes" id="UP000239203"/>
    </source>
</evidence>
<protein>
    <submittedName>
        <fullName evidence="2">CubicO group peptidase (Beta-lactamase class C family)</fullName>
    </submittedName>
</protein>
<keyword evidence="3" id="KW-1185">Reference proteome</keyword>
<dbReference type="Pfam" id="PF00144">
    <property type="entry name" value="Beta-lactamase"/>
    <property type="match status" value="1"/>
</dbReference>
<dbReference type="OrthoDB" id="262125at2"/>
<dbReference type="PANTHER" id="PTHR46825:SF7">
    <property type="entry name" value="D-ALANYL-D-ALANINE CARBOXYPEPTIDASE"/>
    <property type="match status" value="1"/>
</dbReference>
<dbReference type="AlphaFoldDB" id="A0A2S6GJP6"/>
<dbReference type="InterPro" id="IPR012338">
    <property type="entry name" value="Beta-lactam/transpept-like"/>
</dbReference>
<name>A0A2S6GJP6_9PSEU</name>
<dbReference type="EMBL" id="PTIX01000014">
    <property type="protein sequence ID" value="PPK65376.1"/>
    <property type="molecule type" value="Genomic_DNA"/>
</dbReference>
<gene>
    <name evidence="2" type="ORF">CLV40_11428</name>
</gene>
<evidence type="ECO:0000313" key="2">
    <source>
        <dbReference type="EMBL" id="PPK65376.1"/>
    </source>
</evidence>
<reference evidence="2 3" key="1">
    <citation type="submission" date="2018-02" db="EMBL/GenBank/DDBJ databases">
        <title>Genomic Encyclopedia of Archaeal and Bacterial Type Strains, Phase II (KMG-II): from individual species to whole genera.</title>
        <authorList>
            <person name="Goeker M."/>
        </authorList>
    </citation>
    <scope>NUCLEOTIDE SEQUENCE [LARGE SCALE GENOMIC DNA]</scope>
    <source>
        <strain evidence="2 3">YU 961-1</strain>
    </source>
</reference>
<dbReference type="Gene3D" id="3.40.710.10">
    <property type="entry name" value="DD-peptidase/beta-lactamase superfamily"/>
    <property type="match status" value="1"/>
</dbReference>
<proteinExistence type="predicted"/>
<dbReference type="Proteomes" id="UP000239203">
    <property type="component" value="Unassembled WGS sequence"/>
</dbReference>
<comment type="caution">
    <text evidence="2">The sequence shown here is derived from an EMBL/GenBank/DDBJ whole genome shotgun (WGS) entry which is preliminary data.</text>
</comment>
<feature type="domain" description="Beta-lactamase-related" evidence="1">
    <location>
        <begin position="10"/>
        <end position="320"/>
    </location>
</feature>
<dbReference type="InterPro" id="IPR050491">
    <property type="entry name" value="AmpC-like"/>
</dbReference>
<organism evidence="2 3">
    <name type="scientific">Actinokineospora auranticolor</name>
    <dbReference type="NCBI Taxonomy" id="155976"/>
    <lineage>
        <taxon>Bacteria</taxon>
        <taxon>Bacillati</taxon>
        <taxon>Actinomycetota</taxon>
        <taxon>Actinomycetes</taxon>
        <taxon>Pseudonocardiales</taxon>
        <taxon>Pseudonocardiaceae</taxon>
        <taxon>Actinokineospora</taxon>
    </lineage>
</organism>
<dbReference type="SUPFAM" id="SSF56601">
    <property type="entry name" value="beta-lactamase/transpeptidase-like"/>
    <property type="match status" value="1"/>
</dbReference>
<evidence type="ECO:0000259" key="1">
    <source>
        <dbReference type="Pfam" id="PF00144"/>
    </source>
</evidence>
<sequence>MDASVRADLRARLAALAAEHAVPGTQLVIHHDERTWSVTTGVARHGCDTPMTESHAVPVGSVTKVVTAAAVLALVGDGDLDLDEPMVEQVPGLGALPGFAGVTPRHLLSHTSGLPSDTAEVTAPTLRRLLQESGHALRPVAAPGTAFSYSNVGYLLLGHAVEFVTGMDWAAAVRAVVLDPLGVRASLVVGPGADAGVVSGHTVNRSRGLVRPVAQSLTAVQSAAGALAMSATELVRLGRALAGAEPNDLLDPGSLKEMRGAAPGAEPFGMADGWGLGLAVFGSGELTATGHDGTGDGTSAHLRMNPSTGTVVAFTANAGAGYALWRELAAELPAFGVPIADHNPVPAVVEPVPAPRGFAGAYANGDTVYRVADDLRLTVDDEPFADLTPLSGLRFAMRDCDTGETDQVGRFLPGPDGAPAWLQVGGRLACRVDAVLAAA</sequence>